<dbReference type="OMA" id="WIGPNCK"/>
<keyword evidence="2" id="KW-0963">Cytoplasm</keyword>
<dbReference type="SMART" id="SM00102">
    <property type="entry name" value="ADF"/>
    <property type="match status" value="1"/>
</dbReference>
<evidence type="ECO:0000256" key="5">
    <source>
        <dbReference type="ARBA" id="ARBA00038052"/>
    </source>
</evidence>
<dbReference type="PhylomeDB" id="A0A0D2WN54"/>
<dbReference type="GO" id="GO:0030864">
    <property type="term" value="C:cortical actin cytoskeleton"/>
    <property type="evidence" value="ECO:0007669"/>
    <property type="project" value="TreeGrafter"/>
</dbReference>
<keyword evidence="3" id="KW-0009">Actin-binding</keyword>
<evidence type="ECO:0000313" key="7">
    <source>
        <dbReference type="EMBL" id="KJE91758.1"/>
    </source>
</evidence>
<dbReference type="Pfam" id="PF00241">
    <property type="entry name" value="Cofilin_ADF"/>
    <property type="match status" value="1"/>
</dbReference>
<dbReference type="PANTHER" id="PTHR10829:SF29">
    <property type="entry name" value="COACTOSIN-LIKE PROTEIN"/>
    <property type="match status" value="1"/>
</dbReference>
<sequence>MATKDAKLDRDEVTNAYNAVRDNNDPITWAVFKYGDGNLISTAATGTEYDEFLTHFTDDERVYGFLRLETGDELSKRAKFAFVAWIGEDVGALKKAKVSTDKAIVKSVVASFAAEILTSERSDLRYDTIFARVKKAGGADYNGGR</sequence>
<dbReference type="eggNOG" id="KOG3655">
    <property type="taxonomic scope" value="Eukaryota"/>
</dbReference>
<evidence type="ECO:0000256" key="1">
    <source>
        <dbReference type="ARBA" id="ARBA00004245"/>
    </source>
</evidence>
<evidence type="ECO:0000313" key="8">
    <source>
        <dbReference type="Proteomes" id="UP000008743"/>
    </source>
</evidence>
<evidence type="ECO:0000259" key="6">
    <source>
        <dbReference type="PROSITE" id="PS51263"/>
    </source>
</evidence>
<feature type="domain" description="ADF-H" evidence="6">
    <location>
        <begin position="5"/>
        <end position="134"/>
    </location>
</feature>
<evidence type="ECO:0000256" key="4">
    <source>
        <dbReference type="ARBA" id="ARBA00023212"/>
    </source>
</evidence>
<dbReference type="Proteomes" id="UP000008743">
    <property type="component" value="Unassembled WGS sequence"/>
</dbReference>
<dbReference type="RefSeq" id="XP_011270250.1">
    <property type="nucleotide sequence ID" value="XM_011271948.1"/>
</dbReference>
<comment type="similarity">
    <text evidence="5">Belongs to the actin-binding proteins ADF family. Coactosin subfamily.</text>
</comment>
<dbReference type="GO" id="GO:0030833">
    <property type="term" value="P:regulation of actin filament polymerization"/>
    <property type="evidence" value="ECO:0007669"/>
    <property type="project" value="TreeGrafter"/>
</dbReference>
<organism evidence="7 8">
    <name type="scientific">Capsaspora owczarzaki (strain ATCC 30864)</name>
    <dbReference type="NCBI Taxonomy" id="595528"/>
    <lineage>
        <taxon>Eukaryota</taxon>
        <taxon>Filasterea</taxon>
        <taxon>Capsaspora</taxon>
    </lineage>
</organism>
<dbReference type="CDD" id="cd11282">
    <property type="entry name" value="ADF_coactosin_like"/>
    <property type="match status" value="1"/>
</dbReference>
<dbReference type="FunFam" id="3.40.20.10:FF:000018">
    <property type="entry name" value="Coactosin-like 1"/>
    <property type="match status" value="1"/>
</dbReference>
<dbReference type="InParanoid" id="A0A0D2WN54"/>
<dbReference type="PANTHER" id="PTHR10829">
    <property type="entry name" value="CORTACTIN AND DREBRIN"/>
    <property type="match status" value="1"/>
</dbReference>
<proteinExistence type="inferred from homology"/>
<dbReference type="InterPro" id="IPR029006">
    <property type="entry name" value="ADF-H/Gelsolin-like_dom_sf"/>
</dbReference>
<dbReference type="STRING" id="595528.A0A0D2WN54"/>
<dbReference type="PROSITE" id="PS51263">
    <property type="entry name" value="ADF_H"/>
    <property type="match status" value="1"/>
</dbReference>
<dbReference type="Gene3D" id="3.40.20.10">
    <property type="entry name" value="Severin"/>
    <property type="match status" value="1"/>
</dbReference>
<dbReference type="SUPFAM" id="SSF55753">
    <property type="entry name" value="Actin depolymerizing proteins"/>
    <property type="match status" value="1"/>
</dbReference>
<dbReference type="InterPro" id="IPR002108">
    <property type="entry name" value="ADF-H"/>
</dbReference>
<gene>
    <name evidence="7" type="ORF">CAOG_008639</name>
</gene>
<dbReference type="EMBL" id="KE346363">
    <property type="protein sequence ID" value="KJE91758.1"/>
    <property type="molecule type" value="Genomic_DNA"/>
</dbReference>
<dbReference type="GO" id="GO:0051015">
    <property type="term" value="F:actin filament binding"/>
    <property type="evidence" value="ECO:0007669"/>
    <property type="project" value="TreeGrafter"/>
</dbReference>
<evidence type="ECO:0000256" key="3">
    <source>
        <dbReference type="ARBA" id="ARBA00023203"/>
    </source>
</evidence>
<dbReference type="OrthoDB" id="20822at2759"/>
<keyword evidence="4" id="KW-0206">Cytoskeleton</keyword>
<accession>A0A0D2WN54</accession>
<comment type="subcellular location">
    <subcellularLocation>
        <location evidence="1">Cytoplasm</location>
        <location evidence="1">Cytoskeleton</location>
    </subcellularLocation>
</comment>
<name>A0A0D2WN54_CAPO3</name>
<keyword evidence="8" id="KW-1185">Reference proteome</keyword>
<dbReference type="GO" id="GO:0005884">
    <property type="term" value="C:actin filament"/>
    <property type="evidence" value="ECO:0007669"/>
    <property type="project" value="TreeGrafter"/>
</dbReference>
<dbReference type="AlphaFoldDB" id="A0A0D2WN54"/>
<evidence type="ECO:0000256" key="2">
    <source>
        <dbReference type="ARBA" id="ARBA00022490"/>
    </source>
</evidence>
<dbReference type="GO" id="GO:0030427">
    <property type="term" value="C:site of polarized growth"/>
    <property type="evidence" value="ECO:0007669"/>
    <property type="project" value="TreeGrafter"/>
</dbReference>
<reference evidence="8" key="1">
    <citation type="submission" date="2011-02" db="EMBL/GenBank/DDBJ databases">
        <title>The Genome Sequence of Capsaspora owczarzaki ATCC 30864.</title>
        <authorList>
            <person name="Russ C."/>
            <person name="Cuomo C."/>
            <person name="Burger G."/>
            <person name="Gray M.W."/>
            <person name="Holland P.W.H."/>
            <person name="King N."/>
            <person name="Lang F.B.F."/>
            <person name="Roger A.J."/>
            <person name="Ruiz-Trillo I."/>
            <person name="Young S.K."/>
            <person name="Zeng Q."/>
            <person name="Gargeya S."/>
            <person name="Alvarado L."/>
            <person name="Berlin A."/>
            <person name="Chapman S.B."/>
            <person name="Chen Z."/>
            <person name="Freedman E."/>
            <person name="Gellesch M."/>
            <person name="Goldberg J."/>
            <person name="Griggs A."/>
            <person name="Gujja S."/>
            <person name="Heilman E."/>
            <person name="Heiman D."/>
            <person name="Howarth C."/>
            <person name="Mehta T."/>
            <person name="Neiman D."/>
            <person name="Pearson M."/>
            <person name="Roberts A."/>
            <person name="Saif S."/>
            <person name="Shea T."/>
            <person name="Shenoy N."/>
            <person name="Sisk P."/>
            <person name="Stolte C."/>
            <person name="Sykes S."/>
            <person name="White J."/>
            <person name="Yandava C."/>
            <person name="Haas B."/>
            <person name="Nusbaum C."/>
            <person name="Birren B."/>
        </authorList>
    </citation>
    <scope>NUCLEOTIDE SEQUENCE</scope>
    <source>
        <strain evidence="8">ATCC 30864</strain>
    </source>
</reference>
<protein>
    <recommendedName>
        <fullName evidence="6">ADF-H domain-containing protein</fullName>
    </recommendedName>
</protein>